<reference evidence="1 2" key="1">
    <citation type="submission" date="2020-08" db="EMBL/GenBank/DDBJ databases">
        <title>Genomic Encyclopedia of Type Strains, Phase IV (KMG-IV): sequencing the most valuable type-strain genomes for metagenomic binning, comparative biology and taxonomic classification.</title>
        <authorList>
            <person name="Goeker M."/>
        </authorList>
    </citation>
    <scope>NUCLEOTIDE SEQUENCE [LARGE SCALE GENOMIC DNA]</scope>
    <source>
        <strain evidence="1 2">DSM 22548</strain>
    </source>
</reference>
<evidence type="ECO:0000313" key="2">
    <source>
        <dbReference type="Proteomes" id="UP000541425"/>
    </source>
</evidence>
<sequence>MRIWGIVLSLSLFIVSYPQRGILNAPIIKNGFAILQIAICKYHLQ</sequence>
<dbReference type="EMBL" id="JACICA010000002">
    <property type="protein sequence ID" value="MBB3702303.1"/>
    <property type="molecule type" value="Genomic_DNA"/>
</dbReference>
<gene>
    <name evidence="1" type="ORF">FHS60_000756</name>
</gene>
<name>A0A7W5UDY8_9BACT</name>
<accession>A0A7W5UDY8</accession>
<dbReference type="AlphaFoldDB" id="A0A7W5UDY8"/>
<organism evidence="1 2">
    <name type="scientific">Alloprevotella rava</name>
    <dbReference type="NCBI Taxonomy" id="671218"/>
    <lineage>
        <taxon>Bacteria</taxon>
        <taxon>Pseudomonadati</taxon>
        <taxon>Bacteroidota</taxon>
        <taxon>Bacteroidia</taxon>
        <taxon>Bacteroidales</taxon>
        <taxon>Prevotellaceae</taxon>
        <taxon>Alloprevotella</taxon>
    </lineage>
</organism>
<dbReference type="Proteomes" id="UP000541425">
    <property type="component" value="Unassembled WGS sequence"/>
</dbReference>
<evidence type="ECO:0000313" key="1">
    <source>
        <dbReference type="EMBL" id="MBB3702303.1"/>
    </source>
</evidence>
<comment type="caution">
    <text evidence="1">The sequence shown here is derived from an EMBL/GenBank/DDBJ whole genome shotgun (WGS) entry which is preliminary data.</text>
</comment>
<proteinExistence type="predicted"/>
<protein>
    <submittedName>
        <fullName evidence="1">Uncharacterized protein</fullName>
    </submittedName>
</protein>